<sequence>MSSTGTLSPDDRQEDTAPDRRPWPVRRGLLPEPGPRRGLALGGFVNQLGTVAFLATAPLYALKVVGLTIGQVGLALGIAGVVGLLAGPPVGHLADRRGPRGVFLVTLLVQTVSVLSLLFAHSFVAFTVSMAVTDLAGASGGAARGPMIRRFGGDEVPRFRSYLRATAFLASTFGALAAGAVIQLDSGAAYRALVVADALTFVGCAAVVLRLPALEPLPAPTGTDRWLALRDGPYVAFVVLDGVLWIQGEVITYALPLWVVLHTHAPRWFVGVALAVNTVMVVLLQVRTSRGTEGGRAAGRATRRAGLAFLVGMAVIATAPALPGPAAAAAVAVGVAVHTAGSLWHAAGSLELRFRLAPAHAQGQYSGVFGIGTGLCYTVAPGLLGLLCLGWGAPGWLVMGGVFVAAGLAVPLVVRWAGRSRELGG</sequence>
<dbReference type="GO" id="GO:0005886">
    <property type="term" value="C:plasma membrane"/>
    <property type="evidence" value="ECO:0007669"/>
    <property type="project" value="UniProtKB-SubCell"/>
</dbReference>
<feature type="compositionally biased region" description="Basic and acidic residues" evidence="7">
    <location>
        <begin position="9"/>
        <end position="22"/>
    </location>
</feature>
<feature type="region of interest" description="Disordered" evidence="7">
    <location>
        <begin position="1"/>
        <end position="31"/>
    </location>
</feature>
<comment type="caution">
    <text evidence="9">The sequence shown here is derived from an EMBL/GenBank/DDBJ whole genome shotgun (WGS) entry which is preliminary data.</text>
</comment>
<keyword evidence="2" id="KW-0813">Transport</keyword>
<evidence type="ECO:0000313" key="9">
    <source>
        <dbReference type="EMBL" id="GLW73862.1"/>
    </source>
</evidence>
<feature type="transmembrane region" description="Helical" evidence="8">
    <location>
        <begin position="162"/>
        <end position="182"/>
    </location>
</feature>
<dbReference type="InterPro" id="IPR011701">
    <property type="entry name" value="MFS"/>
</dbReference>
<evidence type="ECO:0000256" key="7">
    <source>
        <dbReference type="SAM" id="MobiDB-lite"/>
    </source>
</evidence>
<organism evidence="9 10">
    <name type="scientific">Kitasatospora phosalacinea</name>
    <dbReference type="NCBI Taxonomy" id="2065"/>
    <lineage>
        <taxon>Bacteria</taxon>
        <taxon>Bacillati</taxon>
        <taxon>Actinomycetota</taxon>
        <taxon>Actinomycetes</taxon>
        <taxon>Kitasatosporales</taxon>
        <taxon>Streptomycetaceae</taxon>
        <taxon>Kitasatospora</taxon>
    </lineage>
</organism>
<dbReference type="Gene3D" id="1.20.1250.20">
    <property type="entry name" value="MFS general substrate transporter like domains"/>
    <property type="match status" value="1"/>
</dbReference>
<dbReference type="PANTHER" id="PTHR23517">
    <property type="entry name" value="RESISTANCE PROTEIN MDTM, PUTATIVE-RELATED-RELATED"/>
    <property type="match status" value="1"/>
</dbReference>
<evidence type="ECO:0000256" key="3">
    <source>
        <dbReference type="ARBA" id="ARBA00022475"/>
    </source>
</evidence>
<evidence type="ECO:0000313" key="10">
    <source>
        <dbReference type="Proteomes" id="UP001165041"/>
    </source>
</evidence>
<feature type="transmembrane region" description="Helical" evidence="8">
    <location>
        <begin position="368"/>
        <end position="392"/>
    </location>
</feature>
<evidence type="ECO:0000256" key="2">
    <source>
        <dbReference type="ARBA" id="ARBA00022448"/>
    </source>
</evidence>
<keyword evidence="4 8" id="KW-0812">Transmembrane</keyword>
<feature type="transmembrane region" description="Helical" evidence="8">
    <location>
        <begin position="398"/>
        <end position="418"/>
    </location>
</feature>
<feature type="transmembrane region" description="Helical" evidence="8">
    <location>
        <begin position="39"/>
        <end position="62"/>
    </location>
</feature>
<dbReference type="SUPFAM" id="SSF103473">
    <property type="entry name" value="MFS general substrate transporter"/>
    <property type="match status" value="1"/>
</dbReference>
<evidence type="ECO:0000256" key="8">
    <source>
        <dbReference type="SAM" id="Phobius"/>
    </source>
</evidence>
<dbReference type="RefSeq" id="WP_285739483.1">
    <property type="nucleotide sequence ID" value="NZ_BSSA01000029.1"/>
</dbReference>
<dbReference type="InterPro" id="IPR050171">
    <property type="entry name" value="MFS_Transporters"/>
</dbReference>
<dbReference type="EMBL" id="BSSA01000029">
    <property type="protein sequence ID" value="GLW73862.1"/>
    <property type="molecule type" value="Genomic_DNA"/>
</dbReference>
<comment type="subcellular location">
    <subcellularLocation>
        <location evidence="1">Cell membrane</location>
        <topology evidence="1">Multi-pass membrane protein</topology>
    </subcellularLocation>
</comment>
<dbReference type="Pfam" id="PF07690">
    <property type="entry name" value="MFS_1"/>
    <property type="match status" value="1"/>
</dbReference>
<gene>
    <name evidence="9" type="ORF">Kpho02_61600</name>
</gene>
<keyword evidence="6 8" id="KW-0472">Membrane</keyword>
<feature type="transmembrane region" description="Helical" evidence="8">
    <location>
        <begin position="328"/>
        <end position="347"/>
    </location>
</feature>
<protein>
    <submittedName>
        <fullName evidence="9">MFS transporter</fullName>
    </submittedName>
</protein>
<keyword evidence="3" id="KW-1003">Cell membrane</keyword>
<feature type="transmembrane region" description="Helical" evidence="8">
    <location>
        <begin position="68"/>
        <end position="90"/>
    </location>
</feature>
<feature type="transmembrane region" description="Helical" evidence="8">
    <location>
        <begin position="265"/>
        <end position="284"/>
    </location>
</feature>
<dbReference type="Proteomes" id="UP001165041">
    <property type="component" value="Unassembled WGS sequence"/>
</dbReference>
<dbReference type="PANTHER" id="PTHR23517:SF2">
    <property type="entry name" value="MULTIDRUG RESISTANCE PROTEIN MDTH"/>
    <property type="match status" value="1"/>
</dbReference>
<evidence type="ECO:0000256" key="1">
    <source>
        <dbReference type="ARBA" id="ARBA00004651"/>
    </source>
</evidence>
<evidence type="ECO:0000256" key="6">
    <source>
        <dbReference type="ARBA" id="ARBA00023136"/>
    </source>
</evidence>
<proteinExistence type="predicted"/>
<accession>A0A9W6V646</accession>
<evidence type="ECO:0000256" key="5">
    <source>
        <dbReference type="ARBA" id="ARBA00022989"/>
    </source>
</evidence>
<dbReference type="InterPro" id="IPR036259">
    <property type="entry name" value="MFS_trans_sf"/>
</dbReference>
<feature type="transmembrane region" description="Helical" evidence="8">
    <location>
        <begin position="234"/>
        <end position="259"/>
    </location>
</feature>
<name>A0A9W6V646_9ACTN</name>
<feature type="transmembrane region" description="Helical" evidence="8">
    <location>
        <begin position="305"/>
        <end position="322"/>
    </location>
</feature>
<evidence type="ECO:0000256" key="4">
    <source>
        <dbReference type="ARBA" id="ARBA00022692"/>
    </source>
</evidence>
<reference evidence="9" key="1">
    <citation type="submission" date="2023-02" db="EMBL/GenBank/DDBJ databases">
        <title>Kitasatospora phosalacinea NBRC 14627.</title>
        <authorList>
            <person name="Ichikawa N."/>
            <person name="Sato H."/>
            <person name="Tonouchi N."/>
        </authorList>
    </citation>
    <scope>NUCLEOTIDE SEQUENCE</scope>
    <source>
        <strain evidence="9">NBRC 14627</strain>
    </source>
</reference>
<dbReference type="AlphaFoldDB" id="A0A9W6V646"/>
<keyword evidence="5 8" id="KW-1133">Transmembrane helix</keyword>
<dbReference type="GO" id="GO:0022857">
    <property type="term" value="F:transmembrane transporter activity"/>
    <property type="evidence" value="ECO:0007669"/>
    <property type="project" value="InterPro"/>
</dbReference>
<feature type="transmembrane region" description="Helical" evidence="8">
    <location>
        <begin position="102"/>
        <end position="119"/>
    </location>
</feature>
<feature type="transmembrane region" description="Helical" evidence="8">
    <location>
        <begin position="188"/>
        <end position="213"/>
    </location>
</feature>